<organism evidence="11 12">
    <name type="scientific">Pocillopora damicornis</name>
    <name type="common">Cauliflower coral</name>
    <name type="synonym">Millepora damicornis</name>
    <dbReference type="NCBI Taxonomy" id="46731"/>
    <lineage>
        <taxon>Eukaryota</taxon>
        <taxon>Metazoa</taxon>
        <taxon>Cnidaria</taxon>
        <taxon>Anthozoa</taxon>
        <taxon>Hexacorallia</taxon>
        <taxon>Scleractinia</taxon>
        <taxon>Astrocoeniina</taxon>
        <taxon>Pocilloporidae</taxon>
        <taxon>Pocillopora</taxon>
    </lineage>
</organism>
<keyword evidence="8" id="KW-1133">Transmembrane helix</keyword>
<dbReference type="Pfam" id="PF01431">
    <property type="entry name" value="Peptidase_M13"/>
    <property type="match status" value="1"/>
</dbReference>
<keyword evidence="12" id="KW-1185">Reference proteome</keyword>
<evidence type="ECO:0000259" key="9">
    <source>
        <dbReference type="Pfam" id="PF01431"/>
    </source>
</evidence>
<dbReference type="SUPFAM" id="SSF55486">
    <property type="entry name" value="Metalloproteases ('zincins'), catalytic domain"/>
    <property type="match status" value="2"/>
</dbReference>
<feature type="transmembrane region" description="Helical" evidence="8">
    <location>
        <begin position="42"/>
        <end position="63"/>
    </location>
</feature>
<evidence type="ECO:0000256" key="7">
    <source>
        <dbReference type="SAM" id="MobiDB-lite"/>
    </source>
</evidence>
<dbReference type="GO" id="GO:0004222">
    <property type="term" value="F:metalloendopeptidase activity"/>
    <property type="evidence" value="ECO:0007669"/>
    <property type="project" value="InterPro"/>
</dbReference>
<sequence>MSQAKYVKKIDSGDGVRIEHNGGGLENSKISFERRRSRQEKVLLAMFLVVLVVAIVFVVLYAWQVTRKNTEEDHETLSVTKKGPATTKNPLTTKNPSAPSTAASVCSSPDCVLTASGAKYLKVSDSIEAIYVPEDLESNETVTFVKKRWPGKQCLVCAVFMIVLVLAIVFLALFVHQLFKSKSLSNLDKEGTRKSGTNCLSSDCVLAAAIMSTVKYTKKIDSPDAFRIDPVMGVDKRTFSRKYSRREKVLIAAFLLALAAAVVFMTLYILQVSKSKEEVAPSTTTASACLEPADFVVIASAHGCAESRAENGIDSADIDSGAEMVDYVRHRNGLSKLEKFLLASTLILVFVSSVFAALYMSERQTRNLMKETSSSENEDKNCKASNATEEEKQNKTSVMSSCDLNPNSANCVNEVIKQAAFEIIGAMNASADPCDDFYEYACGTWMKKNTIPESKSSWSQFRVLYQSNEMVMKRLILDNKDATRTKYKDNKAVMKGFDMFDSCMDEDKIENLGAEPLFDLIKEYGSWNVTDGNWTEDSWDFMDNFVKIQKYLSIAPLFNMYVSADLRDSTKNIIVLDQSGISISQEGFLKNTSYHVKVRTAYKKLMIDVGKLLTGDNPNTEALMKEIYDFEESLAKVSRTVILNTLYTVLHGLTRSYTVFFFFFGKQCVLSMVLLFAVNHPIQPAFYAKRFLSFIPREKRRDTNKMYKKMKLSEYIKSVGNTIDMMDFLKKMFNETGYNITGDEIIVGLALDYIKNMTEIFNSTSKRVLANYMMWHVVLRFSPYLSFKFREAFKEYQKTVSGTTAEDPHWQECLGVVSGSFGMPLGLLYVDETFEGESKKSAEEMIHDIRQVFLANLEKLDWMDEETKLKAKEKALAIRENIGYPEYLTNKTALYSLFKGFDVKKDQYFKNIVQSQAFFNLKNYAKMGKPVDKDRWSMTPPTVNAYYSSIENKIAFPAGILQKPFYDHRFPKALNYGGIGMVVGHEITHGFDDNGRLFNKDGNLAKWWSNSSITAFKNKTKCLVDQYSNYEFHTKNLKGQQTLGENIADNGGIKQAFQAYQNWKKRRGPEPPLPGLKDITNEQLFFLGFAQIWCSKYRPETAMRQVDYGVHSPGKFRVLGSLSNFDEFAKAYKCPKGSPMNPAKKCAVW</sequence>
<feature type="domain" description="Peptidase M13 N-terminal" evidence="10">
    <location>
        <begin position="695"/>
        <end position="885"/>
    </location>
</feature>
<dbReference type="Proteomes" id="UP000275408">
    <property type="component" value="Unassembled WGS sequence"/>
</dbReference>
<dbReference type="PANTHER" id="PTHR11733:SF240">
    <property type="entry name" value="GH14155P-RELATED"/>
    <property type="match status" value="1"/>
</dbReference>
<keyword evidence="4" id="KW-0378">Hydrolase</keyword>
<dbReference type="OrthoDB" id="6475849at2759"/>
<dbReference type="InterPro" id="IPR024079">
    <property type="entry name" value="MetalloPept_cat_dom_sf"/>
</dbReference>
<evidence type="ECO:0000256" key="2">
    <source>
        <dbReference type="ARBA" id="ARBA00022670"/>
    </source>
</evidence>
<feature type="transmembrane region" description="Helical" evidence="8">
    <location>
        <begin position="158"/>
        <end position="179"/>
    </location>
</feature>
<protein>
    <recommendedName>
        <fullName evidence="13">Endothelin-converting enzyme 1</fullName>
    </recommendedName>
</protein>
<keyword evidence="6" id="KW-0482">Metalloprotease</keyword>
<feature type="transmembrane region" description="Helical" evidence="8">
    <location>
        <begin position="249"/>
        <end position="270"/>
    </location>
</feature>
<evidence type="ECO:0000256" key="8">
    <source>
        <dbReference type="SAM" id="Phobius"/>
    </source>
</evidence>
<dbReference type="GO" id="GO:0046872">
    <property type="term" value="F:metal ion binding"/>
    <property type="evidence" value="ECO:0007669"/>
    <property type="project" value="UniProtKB-KW"/>
</dbReference>
<keyword evidence="8" id="KW-0812">Transmembrane</keyword>
<keyword evidence="3" id="KW-0479">Metal-binding</keyword>
<name>A0A3M6U4E4_POCDA</name>
<dbReference type="InterPro" id="IPR042089">
    <property type="entry name" value="Peptidase_M13_dom_2"/>
</dbReference>
<dbReference type="CDD" id="cd08662">
    <property type="entry name" value="M13"/>
    <property type="match status" value="1"/>
</dbReference>
<evidence type="ECO:0000256" key="3">
    <source>
        <dbReference type="ARBA" id="ARBA00022723"/>
    </source>
</evidence>
<evidence type="ECO:0000256" key="5">
    <source>
        <dbReference type="ARBA" id="ARBA00022833"/>
    </source>
</evidence>
<feature type="region of interest" description="Disordered" evidence="7">
    <location>
        <begin position="369"/>
        <end position="399"/>
    </location>
</feature>
<evidence type="ECO:0008006" key="13">
    <source>
        <dbReference type="Google" id="ProtNLM"/>
    </source>
</evidence>
<dbReference type="GO" id="GO:0005886">
    <property type="term" value="C:plasma membrane"/>
    <property type="evidence" value="ECO:0007669"/>
    <property type="project" value="TreeGrafter"/>
</dbReference>
<keyword evidence="8" id="KW-0472">Membrane</keyword>
<dbReference type="PANTHER" id="PTHR11733">
    <property type="entry name" value="ZINC METALLOPROTEASE FAMILY M13 NEPRILYSIN-RELATED"/>
    <property type="match status" value="1"/>
</dbReference>
<evidence type="ECO:0000259" key="10">
    <source>
        <dbReference type="Pfam" id="PF05649"/>
    </source>
</evidence>
<feature type="region of interest" description="Disordered" evidence="7">
    <location>
        <begin position="73"/>
        <end position="102"/>
    </location>
</feature>
<dbReference type="InterPro" id="IPR008753">
    <property type="entry name" value="Peptidase_M13_N"/>
</dbReference>
<feature type="domain" description="Peptidase M13 N-terminal" evidence="10">
    <location>
        <begin position="433"/>
        <end position="640"/>
    </location>
</feature>
<proteinExistence type="predicted"/>
<dbReference type="PROSITE" id="PS51885">
    <property type="entry name" value="NEPRILYSIN"/>
    <property type="match status" value="1"/>
</dbReference>
<feature type="transmembrane region" description="Helical" evidence="8">
    <location>
        <begin position="657"/>
        <end position="678"/>
    </location>
</feature>
<dbReference type="Gene3D" id="3.40.390.10">
    <property type="entry name" value="Collagenase (Catalytic Domain)"/>
    <property type="match status" value="1"/>
</dbReference>
<dbReference type="InterPro" id="IPR018497">
    <property type="entry name" value="Peptidase_M13_C"/>
</dbReference>
<dbReference type="AlphaFoldDB" id="A0A3M6U4E4"/>
<reference evidence="11 12" key="1">
    <citation type="journal article" date="2018" name="Sci. Rep.">
        <title>Comparative analysis of the Pocillopora damicornis genome highlights role of immune system in coral evolution.</title>
        <authorList>
            <person name="Cunning R."/>
            <person name="Bay R.A."/>
            <person name="Gillette P."/>
            <person name="Baker A.C."/>
            <person name="Traylor-Knowles N."/>
        </authorList>
    </citation>
    <scope>NUCLEOTIDE SEQUENCE [LARGE SCALE GENOMIC DNA]</scope>
    <source>
        <strain evidence="11">RSMAS</strain>
        <tissue evidence="11">Whole animal</tissue>
    </source>
</reference>
<feature type="domain" description="Peptidase M13 C-terminal" evidence="9">
    <location>
        <begin position="944"/>
        <end position="1148"/>
    </location>
</feature>
<dbReference type="PRINTS" id="PR00786">
    <property type="entry name" value="NEPRILYSIN"/>
</dbReference>
<dbReference type="Pfam" id="PF05649">
    <property type="entry name" value="Peptidase_M13_N"/>
    <property type="match status" value="2"/>
</dbReference>
<evidence type="ECO:0000256" key="6">
    <source>
        <dbReference type="ARBA" id="ARBA00023049"/>
    </source>
</evidence>
<comment type="cofactor">
    <cofactor evidence="1">
        <name>Zn(2+)</name>
        <dbReference type="ChEBI" id="CHEBI:29105"/>
    </cofactor>
</comment>
<dbReference type="GO" id="GO:0016485">
    <property type="term" value="P:protein processing"/>
    <property type="evidence" value="ECO:0007669"/>
    <property type="project" value="TreeGrafter"/>
</dbReference>
<evidence type="ECO:0000313" key="11">
    <source>
        <dbReference type="EMBL" id="RMX48394.1"/>
    </source>
</evidence>
<accession>A0A3M6U4E4</accession>
<dbReference type="Gene3D" id="1.10.1380.10">
    <property type="entry name" value="Neutral endopeptidase , domain2"/>
    <property type="match status" value="1"/>
</dbReference>
<evidence type="ECO:0000313" key="12">
    <source>
        <dbReference type="Proteomes" id="UP000275408"/>
    </source>
</evidence>
<evidence type="ECO:0000256" key="4">
    <source>
        <dbReference type="ARBA" id="ARBA00022801"/>
    </source>
</evidence>
<feature type="transmembrane region" description="Helical" evidence="8">
    <location>
        <begin position="340"/>
        <end position="360"/>
    </location>
</feature>
<keyword evidence="2" id="KW-0645">Protease</keyword>
<feature type="compositionally biased region" description="Polar residues" evidence="7">
    <location>
        <begin position="86"/>
        <end position="102"/>
    </location>
</feature>
<comment type="caution">
    <text evidence="11">The sequence shown here is derived from an EMBL/GenBank/DDBJ whole genome shotgun (WGS) entry which is preliminary data.</text>
</comment>
<evidence type="ECO:0000256" key="1">
    <source>
        <dbReference type="ARBA" id="ARBA00001947"/>
    </source>
</evidence>
<keyword evidence="5" id="KW-0862">Zinc</keyword>
<gene>
    <name evidence="11" type="ORF">pdam_00010993</name>
</gene>
<dbReference type="EMBL" id="RCHS01002278">
    <property type="protein sequence ID" value="RMX48394.1"/>
    <property type="molecule type" value="Genomic_DNA"/>
</dbReference>
<dbReference type="InterPro" id="IPR000718">
    <property type="entry name" value="Peptidase_M13"/>
</dbReference>